<accession>A0A1L9TCZ8</accession>
<dbReference type="VEuPathDB" id="FungiDB:ASPSYDRAFT_1049773"/>
<dbReference type="Proteomes" id="UP000184356">
    <property type="component" value="Unassembled WGS sequence"/>
</dbReference>
<dbReference type="EMBL" id="KV878588">
    <property type="protein sequence ID" value="OJJ57308.1"/>
    <property type="molecule type" value="Genomic_DNA"/>
</dbReference>
<sequence>MPTAKFVNNNITVLNESDVKLTLLNEEKDPDEPLTLLCPGETRKNFTGKVVSIEPYETYSTRSWRLSEDVDFAANMDVTVTDQTLEQEKKVVWFG</sequence>
<keyword evidence="2" id="KW-1185">Reference proteome</keyword>
<dbReference type="RefSeq" id="XP_040701114.1">
    <property type="nucleotide sequence ID" value="XM_040839820.1"/>
</dbReference>
<organism evidence="1 2">
    <name type="scientific">Aspergillus sydowii CBS 593.65</name>
    <dbReference type="NCBI Taxonomy" id="1036612"/>
    <lineage>
        <taxon>Eukaryota</taxon>
        <taxon>Fungi</taxon>
        <taxon>Dikarya</taxon>
        <taxon>Ascomycota</taxon>
        <taxon>Pezizomycotina</taxon>
        <taxon>Eurotiomycetes</taxon>
        <taxon>Eurotiomycetidae</taxon>
        <taxon>Eurotiales</taxon>
        <taxon>Aspergillaceae</taxon>
        <taxon>Aspergillus</taxon>
        <taxon>Aspergillus subgen. Nidulantes</taxon>
    </lineage>
</organism>
<dbReference type="AlphaFoldDB" id="A0A1L9TCZ8"/>
<protein>
    <submittedName>
        <fullName evidence="1">Uncharacterized protein</fullName>
    </submittedName>
</protein>
<name>A0A1L9TCZ8_9EURO</name>
<evidence type="ECO:0000313" key="2">
    <source>
        <dbReference type="Proteomes" id="UP000184356"/>
    </source>
</evidence>
<reference evidence="2" key="1">
    <citation type="journal article" date="2017" name="Genome Biol.">
        <title>Comparative genomics reveals high biological diversity and specific adaptations in the industrially and medically important fungal genus Aspergillus.</title>
        <authorList>
            <person name="de Vries R.P."/>
            <person name="Riley R."/>
            <person name="Wiebenga A."/>
            <person name="Aguilar-Osorio G."/>
            <person name="Amillis S."/>
            <person name="Uchima C.A."/>
            <person name="Anderluh G."/>
            <person name="Asadollahi M."/>
            <person name="Askin M."/>
            <person name="Barry K."/>
            <person name="Battaglia E."/>
            <person name="Bayram O."/>
            <person name="Benocci T."/>
            <person name="Braus-Stromeyer S.A."/>
            <person name="Caldana C."/>
            <person name="Canovas D."/>
            <person name="Cerqueira G.C."/>
            <person name="Chen F."/>
            <person name="Chen W."/>
            <person name="Choi C."/>
            <person name="Clum A."/>
            <person name="Dos Santos R.A."/>
            <person name="Damasio A.R."/>
            <person name="Diallinas G."/>
            <person name="Emri T."/>
            <person name="Fekete E."/>
            <person name="Flipphi M."/>
            <person name="Freyberg S."/>
            <person name="Gallo A."/>
            <person name="Gournas C."/>
            <person name="Habgood R."/>
            <person name="Hainaut M."/>
            <person name="Harispe M.L."/>
            <person name="Henrissat B."/>
            <person name="Hilden K.S."/>
            <person name="Hope R."/>
            <person name="Hossain A."/>
            <person name="Karabika E."/>
            <person name="Karaffa L."/>
            <person name="Karanyi Z."/>
            <person name="Krasevec N."/>
            <person name="Kuo A."/>
            <person name="Kusch H."/>
            <person name="LaButti K."/>
            <person name="Lagendijk E.L."/>
            <person name="Lapidus A."/>
            <person name="Levasseur A."/>
            <person name="Lindquist E."/>
            <person name="Lipzen A."/>
            <person name="Logrieco A.F."/>
            <person name="MacCabe A."/>
            <person name="Maekelae M.R."/>
            <person name="Malavazi I."/>
            <person name="Melin P."/>
            <person name="Meyer V."/>
            <person name="Mielnichuk N."/>
            <person name="Miskei M."/>
            <person name="Molnar A.P."/>
            <person name="Mule G."/>
            <person name="Ngan C.Y."/>
            <person name="Orejas M."/>
            <person name="Orosz E."/>
            <person name="Ouedraogo J.P."/>
            <person name="Overkamp K.M."/>
            <person name="Park H.-S."/>
            <person name="Perrone G."/>
            <person name="Piumi F."/>
            <person name="Punt P.J."/>
            <person name="Ram A.F."/>
            <person name="Ramon A."/>
            <person name="Rauscher S."/>
            <person name="Record E."/>
            <person name="Riano-Pachon D.M."/>
            <person name="Robert V."/>
            <person name="Roehrig J."/>
            <person name="Ruller R."/>
            <person name="Salamov A."/>
            <person name="Salih N.S."/>
            <person name="Samson R.A."/>
            <person name="Sandor E."/>
            <person name="Sanguinetti M."/>
            <person name="Schuetze T."/>
            <person name="Sepcic K."/>
            <person name="Shelest E."/>
            <person name="Sherlock G."/>
            <person name="Sophianopoulou V."/>
            <person name="Squina F.M."/>
            <person name="Sun H."/>
            <person name="Susca A."/>
            <person name="Todd R.B."/>
            <person name="Tsang A."/>
            <person name="Unkles S.E."/>
            <person name="van de Wiele N."/>
            <person name="van Rossen-Uffink D."/>
            <person name="Oliveira J.V."/>
            <person name="Vesth T.C."/>
            <person name="Visser J."/>
            <person name="Yu J.-H."/>
            <person name="Zhou M."/>
            <person name="Andersen M.R."/>
            <person name="Archer D.B."/>
            <person name="Baker S.E."/>
            <person name="Benoit I."/>
            <person name="Brakhage A.A."/>
            <person name="Braus G.H."/>
            <person name="Fischer R."/>
            <person name="Frisvad J.C."/>
            <person name="Goldman G.H."/>
            <person name="Houbraken J."/>
            <person name="Oakley B."/>
            <person name="Pocsi I."/>
            <person name="Scazzocchio C."/>
            <person name="Seiboth B."/>
            <person name="vanKuyk P.A."/>
            <person name="Wortman J."/>
            <person name="Dyer P.S."/>
            <person name="Grigoriev I.V."/>
        </authorList>
    </citation>
    <scope>NUCLEOTIDE SEQUENCE [LARGE SCALE GENOMIC DNA]</scope>
    <source>
        <strain evidence="2">CBS 593.65</strain>
    </source>
</reference>
<dbReference type="GeneID" id="63755893"/>
<evidence type="ECO:0000313" key="1">
    <source>
        <dbReference type="EMBL" id="OJJ57308.1"/>
    </source>
</evidence>
<gene>
    <name evidence="1" type="ORF">ASPSYDRAFT_1049773</name>
</gene>
<proteinExistence type="predicted"/>
<dbReference type="OrthoDB" id="4308660at2759"/>